<organism evidence="1 2">
    <name type="scientific">Candidatus Mediterraneibacter caccavium</name>
    <dbReference type="NCBI Taxonomy" id="2838661"/>
    <lineage>
        <taxon>Bacteria</taxon>
        <taxon>Bacillati</taxon>
        <taxon>Bacillota</taxon>
        <taxon>Clostridia</taxon>
        <taxon>Lachnospirales</taxon>
        <taxon>Lachnospiraceae</taxon>
        <taxon>Mediterraneibacter</taxon>
    </lineage>
</organism>
<dbReference type="InterPro" id="IPR038071">
    <property type="entry name" value="UROD/MetE-like_sf"/>
</dbReference>
<accession>A0A9D2ARV5</accession>
<reference evidence="1" key="1">
    <citation type="journal article" date="2021" name="PeerJ">
        <title>Extensive microbial diversity within the chicken gut microbiome revealed by metagenomics and culture.</title>
        <authorList>
            <person name="Gilroy R."/>
            <person name="Ravi A."/>
            <person name="Getino M."/>
            <person name="Pursley I."/>
            <person name="Horton D.L."/>
            <person name="Alikhan N.F."/>
            <person name="Baker D."/>
            <person name="Gharbi K."/>
            <person name="Hall N."/>
            <person name="Watson M."/>
            <person name="Adriaenssens E.M."/>
            <person name="Foster-Nyarko E."/>
            <person name="Jarju S."/>
            <person name="Secka A."/>
            <person name="Antonio M."/>
            <person name="Oren A."/>
            <person name="Chaudhuri R.R."/>
            <person name="La Ragione R."/>
            <person name="Hildebrand F."/>
            <person name="Pallen M.J."/>
        </authorList>
    </citation>
    <scope>NUCLEOTIDE SEQUENCE</scope>
    <source>
        <strain evidence="1">ChiSjej5B23-15282</strain>
    </source>
</reference>
<proteinExistence type="predicted"/>
<dbReference type="Proteomes" id="UP000824243">
    <property type="component" value="Unassembled WGS sequence"/>
</dbReference>
<comment type="caution">
    <text evidence="1">The sequence shown here is derived from an EMBL/GenBank/DDBJ whole genome shotgun (WGS) entry which is preliminary data.</text>
</comment>
<protein>
    <submittedName>
        <fullName evidence="1">Uncharacterized protein</fullName>
    </submittedName>
</protein>
<evidence type="ECO:0000313" key="1">
    <source>
        <dbReference type="EMBL" id="HIX47605.1"/>
    </source>
</evidence>
<gene>
    <name evidence="1" type="ORF">H9981_01065</name>
</gene>
<dbReference type="AlphaFoldDB" id="A0A9D2ARV5"/>
<dbReference type="Gene3D" id="3.20.20.210">
    <property type="match status" value="1"/>
</dbReference>
<dbReference type="EMBL" id="DXFA01000018">
    <property type="protein sequence ID" value="HIX47605.1"/>
    <property type="molecule type" value="Genomic_DNA"/>
</dbReference>
<evidence type="ECO:0000313" key="2">
    <source>
        <dbReference type="Proteomes" id="UP000824243"/>
    </source>
</evidence>
<reference evidence="1" key="2">
    <citation type="submission" date="2021-04" db="EMBL/GenBank/DDBJ databases">
        <authorList>
            <person name="Gilroy R."/>
        </authorList>
    </citation>
    <scope>NUCLEOTIDE SEQUENCE</scope>
    <source>
        <strain evidence="1">ChiSjej5B23-15282</strain>
    </source>
</reference>
<sequence length="116" mass="13730">MRGFENTLADLYLEPEKSEELADRIVDFHIRVVENVWKRFEGRVDGFAFSDDWGTETGLFINPEIKDIIYLWGTENGGVIYAYDDSNNEALDIPQCNMDYMNEAFEKYDRWKNDRQ</sequence>
<name>A0A9D2ARV5_9FIRM</name>